<name>A0AAD4MIR9_9BILA</name>
<dbReference type="InterPro" id="IPR001810">
    <property type="entry name" value="F-box_dom"/>
</dbReference>
<dbReference type="Proteomes" id="UP001201812">
    <property type="component" value="Unassembled WGS sequence"/>
</dbReference>
<dbReference type="Pfam" id="PF00646">
    <property type="entry name" value="F-box"/>
    <property type="match status" value="1"/>
</dbReference>
<feature type="region of interest" description="Disordered" evidence="1">
    <location>
        <begin position="1"/>
        <end position="30"/>
    </location>
</feature>
<gene>
    <name evidence="3" type="ORF">DdX_19271</name>
</gene>
<keyword evidence="4" id="KW-1185">Reference proteome</keyword>
<comment type="caution">
    <text evidence="3">The sequence shown here is derived from an EMBL/GenBank/DDBJ whole genome shotgun (WGS) entry which is preliminary data.</text>
</comment>
<sequence length="384" mass="44665">MRRSVRLAENQEKRKNDAQRKPGAKKKRTDNITSNIATLDNETMVESFKYLKYMQLAKTSLVSKRFYNLIGTNRHRLALLYVENINMIDCILNPTSIKMFGREFFRGEYKKWVIRNRYSKQITLKDPVAVMRSKQYGGQVYEMRADYKYSKCSNARTTVLNARVRLKNYNWPLFQHFVRLLTAPFIHINYLSLTPRTDISFMNLLAGAMNPDSNRLRCGTLVLLSHYHRTNIEDNVQKCIGWIKNYVLCKEFRFSYVSDTNFDKEMLDFLMSGAHCTSAISINRSDNSNVIAAFLQKFMDLKECDENEMVESIQCYGTGRVVEVLKRDYAKFSVKEEKGEDQGHNSTAKVLFELINNRIGKKLQIIASIVVECLVCFALDIKNL</sequence>
<evidence type="ECO:0000259" key="2">
    <source>
        <dbReference type="Pfam" id="PF00646"/>
    </source>
</evidence>
<evidence type="ECO:0000313" key="3">
    <source>
        <dbReference type="EMBL" id="KAI1696002.1"/>
    </source>
</evidence>
<dbReference type="InterPro" id="IPR036047">
    <property type="entry name" value="F-box-like_dom_sf"/>
</dbReference>
<reference evidence="3" key="1">
    <citation type="submission" date="2022-01" db="EMBL/GenBank/DDBJ databases">
        <title>Genome Sequence Resource for Two Populations of Ditylenchus destructor, the Migratory Endoparasitic Phytonematode.</title>
        <authorList>
            <person name="Zhang H."/>
            <person name="Lin R."/>
            <person name="Xie B."/>
        </authorList>
    </citation>
    <scope>NUCLEOTIDE SEQUENCE</scope>
    <source>
        <strain evidence="3">BazhouSP</strain>
    </source>
</reference>
<proteinExistence type="predicted"/>
<protein>
    <recommendedName>
        <fullName evidence="2">F-box domain-containing protein</fullName>
    </recommendedName>
</protein>
<accession>A0AAD4MIR9</accession>
<organism evidence="3 4">
    <name type="scientific">Ditylenchus destructor</name>
    <dbReference type="NCBI Taxonomy" id="166010"/>
    <lineage>
        <taxon>Eukaryota</taxon>
        <taxon>Metazoa</taxon>
        <taxon>Ecdysozoa</taxon>
        <taxon>Nematoda</taxon>
        <taxon>Chromadorea</taxon>
        <taxon>Rhabditida</taxon>
        <taxon>Tylenchina</taxon>
        <taxon>Tylenchomorpha</taxon>
        <taxon>Sphaerularioidea</taxon>
        <taxon>Anguinidae</taxon>
        <taxon>Anguininae</taxon>
        <taxon>Ditylenchus</taxon>
    </lineage>
</organism>
<evidence type="ECO:0000313" key="4">
    <source>
        <dbReference type="Proteomes" id="UP001201812"/>
    </source>
</evidence>
<dbReference type="SUPFAM" id="SSF81383">
    <property type="entry name" value="F-box domain"/>
    <property type="match status" value="1"/>
</dbReference>
<dbReference type="AlphaFoldDB" id="A0AAD4MIR9"/>
<dbReference type="EMBL" id="JAKKPZ010000357">
    <property type="protein sequence ID" value="KAI1696002.1"/>
    <property type="molecule type" value="Genomic_DNA"/>
</dbReference>
<feature type="compositionally biased region" description="Basic and acidic residues" evidence="1">
    <location>
        <begin position="9"/>
        <end position="20"/>
    </location>
</feature>
<feature type="domain" description="F-box" evidence="2">
    <location>
        <begin position="39"/>
        <end position="73"/>
    </location>
</feature>
<evidence type="ECO:0000256" key="1">
    <source>
        <dbReference type="SAM" id="MobiDB-lite"/>
    </source>
</evidence>